<evidence type="ECO:0000313" key="1">
    <source>
        <dbReference type="EMBL" id="CAG8798209.1"/>
    </source>
</evidence>
<keyword evidence="2" id="KW-1185">Reference proteome</keyword>
<gene>
    <name evidence="1" type="ORF">SPELUC_LOCUS17819</name>
</gene>
<sequence>GEESNYDNNELANCKVNDNNSSESINNELVNNEESDYDSKTKSLSNFDADKTMIKQLFEKVFINDELT</sequence>
<feature type="non-terminal residue" evidence="1">
    <location>
        <position position="1"/>
    </location>
</feature>
<feature type="non-terminal residue" evidence="1">
    <location>
        <position position="68"/>
    </location>
</feature>
<proteinExistence type="predicted"/>
<comment type="caution">
    <text evidence="1">The sequence shown here is derived from an EMBL/GenBank/DDBJ whole genome shotgun (WGS) entry which is preliminary data.</text>
</comment>
<evidence type="ECO:0000313" key="2">
    <source>
        <dbReference type="Proteomes" id="UP000789366"/>
    </source>
</evidence>
<protein>
    <submittedName>
        <fullName evidence="1">16193_t:CDS:1</fullName>
    </submittedName>
</protein>
<dbReference type="Proteomes" id="UP000789366">
    <property type="component" value="Unassembled WGS sequence"/>
</dbReference>
<accession>A0ACA9RLP4</accession>
<reference evidence="1" key="1">
    <citation type="submission" date="2021-06" db="EMBL/GenBank/DDBJ databases">
        <authorList>
            <person name="Kallberg Y."/>
            <person name="Tangrot J."/>
            <person name="Rosling A."/>
        </authorList>
    </citation>
    <scope>NUCLEOTIDE SEQUENCE</scope>
    <source>
        <strain evidence="1">28 12/20/2015</strain>
    </source>
</reference>
<name>A0ACA9RLP4_9GLOM</name>
<dbReference type="EMBL" id="CAJVPW010076726">
    <property type="protein sequence ID" value="CAG8798209.1"/>
    <property type="molecule type" value="Genomic_DNA"/>
</dbReference>
<organism evidence="1 2">
    <name type="scientific">Cetraspora pellucida</name>
    <dbReference type="NCBI Taxonomy" id="1433469"/>
    <lineage>
        <taxon>Eukaryota</taxon>
        <taxon>Fungi</taxon>
        <taxon>Fungi incertae sedis</taxon>
        <taxon>Mucoromycota</taxon>
        <taxon>Glomeromycotina</taxon>
        <taxon>Glomeromycetes</taxon>
        <taxon>Diversisporales</taxon>
        <taxon>Gigasporaceae</taxon>
        <taxon>Cetraspora</taxon>
    </lineage>
</organism>